<dbReference type="AlphaFoldDB" id="A0A1I2LG04"/>
<evidence type="ECO:0000313" key="4">
    <source>
        <dbReference type="Proteomes" id="UP000198876"/>
    </source>
</evidence>
<sequence length="281" mass="29976">MTGGTPSDVTADTSLTVERDHVVTDRPERTLYADTYRREGAENRPVVVFLYGGAWESGARGQFARWAMDAAGGTPASSRTESDDAAAEGFTAVELSYRLSDEATFPAQIRDVRAGLAWVREEAESFGGDPDRIAVVGHSAGAHLGLLASLAPEGKFGTASPSVDAAVGISGPYVYDTESESGDDVVERFLGGTPSEVPDRYEAAQPITHVSGDAPPTALLHGEDDEVVPTASARALAEAMEAAGDTVELRTYPGADHVFLHSSYWYSEVREDVFDFLRRSL</sequence>
<dbReference type="PROSITE" id="PS00122">
    <property type="entry name" value="CARBOXYLESTERASE_B_1"/>
    <property type="match status" value="1"/>
</dbReference>
<reference evidence="4" key="1">
    <citation type="submission" date="2016-10" db="EMBL/GenBank/DDBJ databases">
        <authorList>
            <person name="Varghese N."/>
            <person name="Submissions S."/>
        </authorList>
    </citation>
    <scope>NUCLEOTIDE SEQUENCE [LARGE SCALE GENOMIC DNA]</scope>
    <source>
        <strain evidence="4">CGMCC 1.7739</strain>
    </source>
</reference>
<dbReference type="SUPFAM" id="SSF53474">
    <property type="entry name" value="alpha/beta-Hydrolases"/>
    <property type="match status" value="1"/>
</dbReference>
<gene>
    <name evidence="3" type="ORF">SAMN04488063_0273</name>
</gene>
<evidence type="ECO:0000313" key="3">
    <source>
        <dbReference type="EMBL" id="SFF78332.1"/>
    </source>
</evidence>
<dbReference type="InterPro" id="IPR049492">
    <property type="entry name" value="BD-FAE-like_dom"/>
</dbReference>
<accession>A0A1I2LG04</accession>
<proteinExistence type="predicted"/>
<dbReference type="Pfam" id="PF20434">
    <property type="entry name" value="BD-FAE"/>
    <property type="match status" value="1"/>
</dbReference>
<dbReference type="InterPro" id="IPR019826">
    <property type="entry name" value="Carboxylesterase_B_AS"/>
</dbReference>
<dbReference type="GO" id="GO:0016787">
    <property type="term" value="F:hydrolase activity"/>
    <property type="evidence" value="ECO:0007669"/>
    <property type="project" value="UniProtKB-KW"/>
</dbReference>
<keyword evidence="1" id="KW-0378">Hydrolase</keyword>
<dbReference type="EMBL" id="FOOQ01000001">
    <property type="protein sequence ID" value="SFF78332.1"/>
    <property type="molecule type" value="Genomic_DNA"/>
</dbReference>
<evidence type="ECO:0000259" key="2">
    <source>
        <dbReference type="Pfam" id="PF20434"/>
    </source>
</evidence>
<evidence type="ECO:0000256" key="1">
    <source>
        <dbReference type="ARBA" id="ARBA00022801"/>
    </source>
</evidence>
<organism evidence="3 4">
    <name type="scientific">Halopelagius inordinatus</name>
    <dbReference type="NCBI Taxonomy" id="553467"/>
    <lineage>
        <taxon>Archaea</taxon>
        <taxon>Methanobacteriati</taxon>
        <taxon>Methanobacteriota</taxon>
        <taxon>Stenosarchaea group</taxon>
        <taxon>Halobacteria</taxon>
        <taxon>Halobacteriales</taxon>
        <taxon>Haloferacaceae</taxon>
    </lineage>
</organism>
<dbReference type="PANTHER" id="PTHR48081">
    <property type="entry name" value="AB HYDROLASE SUPERFAMILY PROTEIN C4A8.06C"/>
    <property type="match status" value="1"/>
</dbReference>
<dbReference type="Gene3D" id="3.40.50.1820">
    <property type="entry name" value="alpha/beta hydrolase"/>
    <property type="match status" value="1"/>
</dbReference>
<name>A0A1I2LG04_9EURY</name>
<dbReference type="Proteomes" id="UP000198876">
    <property type="component" value="Unassembled WGS sequence"/>
</dbReference>
<protein>
    <submittedName>
        <fullName evidence="3">Acetyl esterase/lipase</fullName>
    </submittedName>
</protein>
<keyword evidence="4" id="KW-1185">Reference proteome</keyword>
<dbReference type="InterPro" id="IPR029058">
    <property type="entry name" value="AB_hydrolase_fold"/>
</dbReference>
<dbReference type="InterPro" id="IPR050300">
    <property type="entry name" value="GDXG_lipolytic_enzyme"/>
</dbReference>
<feature type="domain" description="BD-FAE-like" evidence="2">
    <location>
        <begin position="39"/>
        <end position="239"/>
    </location>
</feature>
<dbReference type="STRING" id="553467.SAMN04488063_0273"/>